<dbReference type="SMART" id="SM00382">
    <property type="entry name" value="AAA"/>
    <property type="match status" value="1"/>
</dbReference>
<dbReference type="Pfam" id="PF13604">
    <property type="entry name" value="AAA_30"/>
    <property type="match status" value="1"/>
</dbReference>
<gene>
    <name evidence="4" type="primary">recD2_42</name>
    <name evidence="4" type="ORF">SDC9_84235</name>
</gene>
<evidence type="ECO:0000256" key="2">
    <source>
        <dbReference type="ARBA" id="ARBA00022840"/>
    </source>
</evidence>
<feature type="domain" description="AAA+ ATPase" evidence="3">
    <location>
        <begin position="48"/>
        <end position="188"/>
    </location>
</feature>
<dbReference type="InterPro" id="IPR027785">
    <property type="entry name" value="UvrD-like_helicase_C"/>
</dbReference>
<dbReference type="GO" id="GO:0017116">
    <property type="term" value="F:single-stranded DNA helicase activity"/>
    <property type="evidence" value="ECO:0007669"/>
    <property type="project" value="TreeGrafter"/>
</dbReference>
<dbReference type="SUPFAM" id="SSF52540">
    <property type="entry name" value="P-loop containing nucleoside triphosphate hydrolases"/>
    <property type="match status" value="2"/>
</dbReference>
<proteinExistence type="predicted"/>
<keyword evidence="1" id="KW-0547">Nucleotide-binding</keyword>
<evidence type="ECO:0000256" key="1">
    <source>
        <dbReference type="ARBA" id="ARBA00022741"/>
    </source>
</evidence>
<dbReference type="GO" id="GO:0009338">
    <property type="term" value="C:exodeoxyribonuclease V complex"/>
    <property type="evidence" value="ECO:0007669"/>
    <property type="project" value="TreeGrafter"/>
</dbReference>
<dbReference type="InterPro" id="IPR027417">
    <property type="entry name" value="P-loop_NTPase"/>
</dbReference>
<dbReference type="Gene3D" id="2.30.30.940">
    <property type="match status" value="1"/>
</dbReference>
<reference evidence="4" key="1">
    <citation type="submission" date="2019-08" db="EMBL/GenBank/DDBJ databases">
        <authorList>
            <person name="Kucharzyk K."/>
            <person name="Murdoch R.W."/>
            <person name="Higgins S."/>
            <person name="Loffler F."/>
        </authorList>
    </citation>
    <scope>NUCLEOTIDE SEQUENCE</scope>
</reference>
<dbReference type="CDD" id="cd17933">
    <property type="entry name" value="DEXSc_RecD-like"/>
    <property type="match status" value="1"/>
</dbReference>
<dbReference type="InterPro" id="IPR003593">
    <property type="entry name" value="AAA+_ATPase"/>
</dbReference>
<dbReference type="PANTHER" id="PTHR43788">
    <property type="entry name" value="DNA2/NAM7 HELICASE FAMILY MEMBER"/>
    <property type="match status" value="1"/>
</dbReference>
<dbReference type="Pfam" id="PF13538">
    <property type="entry name" value="UvrD_C_2"/>
    <property type="match status" value="1"/>
</dbReference>
<sequence>MEINIAEKLLNLSQKPVDNPFFDFEAAQASQKLELSAQQRDAVLAALNEGALVITGGPGTGKTTIIRFITAIMESMGLSVELTAPTGRAAKRMSDATGHEARTIHRLLEYIPGEGFMRDGDDPLLCDMVIVDEMSMVDVPLMHALLKAILVGTRLIMVGDSDQLPSVGAGDVLRDVIASGAVRVVRLDEIFRQAQKSMIVTNAHRINEGLQPVLDMEDSDFLFEDLPSQDRILDRIIDLCVRPRGILATSDPLMDVQVLAPMKKGVLGVWNINTQLQTALNPPEKGKHEHISGDVTFREGDRIMQMKNNYRVEWRRKLPGGGSEDGCGAFNGDLGTIYRLSELDRTISVLFDDERLAVFDFTHLDELDLAYCISIHKSQGSEFPVVILPMFGSASPMMTRNLLYTAVTRAKRQVVCVGRRDALMSMVNNNRTDRRYTALRERLSELFELRKK</sequence>
<keyword evidence="2" id="KW-0067">ATP-binding</keyword>
<dbReference type="PANTHER" id="PTHR43788:SF6">
    <property type="entry name" value="DNA HELICASE B"/>
    <property type="match status" value="1"/>
</dbReference>
<dbReference type="CDD" id="cd18809">
    <property type="entry name" value="SF1_C_RecD"/>
    <property type="match status" value="1"/>
</dbReference>
<evidence type="ECO:0000259" key="3">
    <source>
        <dbReference type="SMART" id="SM00382"/>
    </source>
</evidence>
<dbReference type="InterPro" id="IPR041451">
    <property type="entry name" value="RecD2_SH13"/>
</dbReference>
<protein>
    <submittedName>
        <fullName evidence="4">ATP-dependent RecD-like DNA helicase</fullName>
        <ecNumber evidence="4">3.6.4.12</ecNumber>
    </submittedName>
</protein>
<organism evidence="4">
    <name type="scientific">bioreactor metagenome</name>
    <dbReference type="NCBI Taxonomy" id="1076179"/>
    <lineage>
        <taxon>unclassified sequences</taxon>
        <taxon>metagenomes</taxon>
        <taxon>ecological metagenomes</taxon>
    </lineage>
</organism>
<dbReference type="EC" id="3.6.4.12" evidence="4"/>
<dbReference type="InterPro" id="IPR050534">
    <property type="entry name" value="Coronavir_polyprotein_1ab"/>
</dbReference>
<accession>A0A644ZAB9</accession>
<dbReference type="EMBL" id="VSSQ01008010">
    <property type="protein sequence ID" value="MPM37617.1"/>
    <property type="molecule type" value="Genomic_DNA"/>
</dbReference>
<keyword evidence="4" id="KW-0378">Hydrolase</keyword>
<dbReference type="Pfam" id="PF18335">
    <property type="entry name" value="SH3_13"/>
    <property type="match status" value="1"/>
</dbReference>
<dbReference type="AlphaFoldDB" id="A0A644ZAB9"/>
<name>A0A644ZAB9_9ZZZZ</name>
<dbReference type="Gene3D" id="3.40.50.300">
    <property type="entry name" value="P-loop containing nucleotide triphosphate hydrolases"/>
    <property type="match status" value="2"/>
</dbReference>
<evidence type="ECO:0000313" key="4">
    <source>
        <dbReference type="EMBL" id="MPM37617.1"/>
    </source>
</evidence>
<comment type="caution">
    <text evidence="4">The sequence shown here is derived from an EMBL/GenBank/DDBJ whole genome shotgun (WGS) entry which is preliminary data.</text>
</comment>
<dbReference type="GO" id="GO:0006310">
    <property type="term" value="P:DNA recombination"/>
    <property type="evidence" value="ECO:0007669"/>
    <property type="project" value="TreeGrafter"/>
</dbReference>
<keyword evidence="4" id="KW-0347">Helicase</keyword>
<dbReference type="GO" id="GO:0005524">
    <property type="term" value="F:ATP binding"/>
    <property type="evidence" value="ECO:0007669"/>
    <property type="project" value="UniProtKB-KW"/>
</dbReference>
<dbReference type="GO" id="GO:0016787">
    <property type="term" value="F:hydrolase activity"/>
    <property type="evidence" value="ECO:0007669"/>
    <property type="project" value="UniProtKB-KW"/>
</dbReference>